<dbReference type="CDD" id="cd00009">
    <property type="entry name" value="AAA"/>
    <property type="match status" value="1"/>
</dbReference>
<reference evidence="5 6" key="1">
    <citation type="submission" date="2011-04" db="EMBL/GenBank/DDBJ databases">
        <title>The complete genome of Thermodesulfobium narugense DSM 14796.</title>
        <authorList>
            <consortium name="US DOE Joint Genome Institute (JGI-PGF)"/>
            <person name="Lucas S."/>
            <person name="Han J."/>
            <person name="Lapidus A."/>
            <person name="Bruce D."/>
            <person name="Goodwin L."/>
            <person name="Pitluck S."/>
            <person name="Peters L."/>
            <person name="Kyrpides N."/>
            <person name="Mavromatis K."/>
            <person name="Pagani I."/>
            <person name="Ivanova N."/>
            <person name="Ovchinnikova G."/>
            <person name="Zhang X."/>
            <person name="Saunders L."/>
            <person name="Detter J.C."/>
            <person name="Tapia R."/>
            <person name="Han C."/>
            <person name="Land M."/>
            <person name="Hauser L."/>
            <person name="Markowitz V."/>
            <person name="Cheng J.-F."/>
            <person name="Hugenholtz P."/>
            <person name="Woyke T."/>
            <person name="Wu D."/>
            <person name="Spring S."/>
            <person name="Schroeder M."/>
            <person name="Brambilla E."/>
            <person name="Klenk H.-P."/>
            <person name="Eisen J.A."/>
        </authorList>
    </citation>
    <scope>NUCLEOTIDE SEQUENCE [LARGE SCALE GENOMIC DNA]</scope>
    <source>
        <strain evidence="5 6">DSM 14796</strain>
    </source>
</reference>
<dbReference type="HOGENOM" id="CLU_062999_1_1_9"/>
<dbReference type="GO" id="GO:0005524">
    <property type="term" value="F:ATP binding"/>
    <property type="evidence" value="ECO:0007669"/>
    <property type="project" value="UniProtKB-KW"/>
</dbReference>
<keyword evidence="6" id="KW-1185">Reference proteome</keyword>
<gene>
    <name evidence="5" type="ORF">Thena_0079</name>
</gene>
<dbReference type="RefSeq" id="WP_013755461.1">
    <property type="nucleotide sequence ID" value="NC_015499.1"/>
</dbReference>
<sequence length="257" mass="29619">MQKTNNLTEAITYYCKILSLPLIKDIFIKEAEDAAKSKISYQQFLYNVLKIQADSRVDNSVKAKLKKAKFPFIKTIEEYDFSFQPEVDEKLIRELCNLNFMDDAKNIIFVGPPGVGKTHLAVGIGVRAALQRKRVLFFTAEELMTELIRANISAKIAEYVELLSRIDLIIIDELGYLEVNKSASSLFFKLVSKRYEKKSIILTTNKPFEEWGEIFGDNVVASAILDRLLHHSYPFLITGKSYRMKELFKKIERDKKD</sequence>
<organism evidence="5 6">
    <name type="scientific">Thermodesulfobium narugense DSM 14796</name>
    <dbReference type="NCBI Taxonomy" id="747365"/>
    <lineage>
        <taxon>Bacteria</taxon>
        <taxon>Pseudomonadati</taxon>
        <taxon>Thermodesulfobiota</taxon>
        <taxon>Thermodesulfobiia</taxon>
        <taxon>Thermodesulfobiales</taxon>
        <taxon>Thermodesulfobiaceae</taxon>
        <taxon>Thermodesulfobium</taxon>
    </lineage>
</organism>
<dbReference type="InterPro" id="IPR020591">
    <property type="entry name" value="Chromosome_initiator_DnaA-like"/>
</dbReference>
<evidence type="ECO:0000259" key="4">
    <source>
        <dbReference type="SMART" id="SM00382"/>
    </source>
</evidence>
<dbReference type="Gene3D" id="3.40.50.300">
    <property type="entry name" value="P-loop containing nucleotide triphosphate hydrolases"/>
    <property type="match status" value="1"/>
</dbReference>
<evidence type="ECO:0000256" key="2">
    <source>
        <dbReference type="ARBA" id="ARBA00022741"/>
    </source>
</evidence>
<dbReference type="InterPro" id="IPR002611">
    <property type="entry name" value="IstB_ATP-bd"/>
</dbReference>
<dbReference type="PIRSF" id="PIRSF003073">
    <property type="entry name" value="DNAC_TnpB_IstB"/>
    <property type="match status" value="1"/>
</dbReference>
<dbReference type="Pfam" id="PF01695">
    <property type="entry name" value="IstB_IS21"/>
    <property type="match status" value="1"/>
</dbReference>
<dbReference type="EMBL" id="CP002690">
    <property type="protein sequence ID" value="AEE13731.1"/>
    <property type="molecule type" value="Genomic_DNA"/>
</dbReference>
<evidence type="ECO:0000256" key="1">
    <source>
        <dbReference type="ARBA" id="ARBA00008059"/>
    </source>
</evidence>
<evidence type="ECO:0000256" key="3">
    <source>
        <dbReference type="ARBA" id="ARBA00022840"/>
    </source>
</evidence>
<accession>M1E4S2</accession>
<proteinExistence type="inferred from homology"/>
<name>M1E4S2_9BACT</name>
<keyword evidence="2" id="KW-0547">Nucleotide-binding</keyword>
<keyword evidence="3 5" id="KW-0067">ATP-binding</keyword>
<dbReference type="InterPro" id="IPR027417">
    <property type="entry name" value="P-loop_NTPase"/>
</dbReference>
<dbReference type="SUPFAM" id="SSF52540">
    <property type="entry name" value="P-loop containing nucleoside triphosphate hydrolases"/>
    <property type="match status" value="1"/>
</dbReference>
<evidence type="ECO:0000313" key="5">
    <source>
        <dbReference type="EMBL" id="AEE13731.1"/>
    </source>
</evidence>
<dbReference type="InterPro" id="IPR003593">
    <property type="entry name" value="AAA+_ATPase"/>
</dbReference>
<dbReference type="Proteomes" id="UP000011765">
    <property type="component" value="Chromosome"/>
</dbReference>
<dbReference type="PANTHER" id="PTHR30050">
    <property type="entry name" value="CHROMOSOMAL REPLICATION INITIATOR PROTEIN DNAA"/>
    <property type="match status" value="1"/>
</dbReference>
<dbReference type="OrthoDB" id="9776217at2"/>
<dbReference type="GO" id="GO:0006260">
    <property type="term" value="P:DNA replication"/>
    <property type="evidence" value="ECO:0007669"/>
    <property type="project" value="TreeGrafter"/>
</dbReference>
<dbReference type="KEGG" id="tnr:Thena_0079"/>
<dbReference type="PRINTS" id="PR00051">
    <property type="entry name" value="DNAA"/>
</dbReference>
<protein>
    <submittedName>
        <fullName evidence="5">IstB domain protein ATP-binding protein</fullName>
    </submittedName>
</protein>
<dbReference type="InterPro" id="IPR028350">
    <property type="entry name" value="DNAC/IstB-like"/>
</dbReference>
<comment type="similarity">
    <text evidence="1">Belongs to the IS21/IS1162 putative ATP-binding protein family.</text>
</comment>
<dbReference type="STRING" id="747365.Thena_0079"/>
<dbReference type="NCBIfam" id="NF038214">
    <property type="entry name" value="IS21_help_AAA"/>
    <property type="match status" value="1"/>
</dbReference>
<dbReference type="eggNOG" id="COG1484">
    <property type="taxonomic scope" value="Bacteria"/>
</dbReference>
<dbReference type="PANTHER" id="PTHR30050:SF4">
    <property type="entry name" value="ATP-BINDING PROTEIN RV3427C IN INSERTION SEQUENCE-RELATED"/>
    <property type="match status" value="1"/>
</dbReference>
<feature type="domain" description="AAA+ ATPase" evidence="4">
    <location>
        <begin position="103"/>
        <end position="235"/>
    </location>
</feature>
<dbReference type="AlphaFoldDB" id="M1E4S2"/>
<dbReference type="SMART" id="SM00382">
    <property type="entry name" value="AAA"/>
    <property type="match status" value="1"/>
</dbReference>
<evidence type="ECO:0000313" key="6">
    <source>
        <dbReference type="Proteomes" id="UP000011765"/>
    </source>
</evidence>
<dbReference type="InterPro" id="IPR047661">
    <property type="entry name" value="IstB"/>
</dbReference>